<protein>
    <submittedName>
        <fullName evidence="3">Glycosyltransferase family 9 protein</fullName>
        <ecNumber evidence="3">2.4.-.-</ecNumber>
    </submittedName>
</protein>
<keyword evidence="2 3" id="KW-0808">Transferase</keyword>
<organism evidence="3 4">
    <name type="scientific">Uliginosibacterium sediminicola</name>
    <dbReference type="NCBI Taxonomy" id="2024550"/>
    <lineage>
        <taxon>Bacteria</taxon>
        <taxon>Pseudomonadati</taxon>
        <taxon>Pseudomonadota</taxon>
        <taxon>Betaproteobacteria</taxon>
        <taxon>Rhodocyclales</taxon>
        <taxon>Zoogloeaceae</taxon>
        <taxon>Uliginosibacterium</taxon>
    </lineage>
</organism>
<evidence type="ECO:0000256" key="2">
    <source>
        <dbReference type="ARBA" id="ARBA00022679"/>
    </source>
</evidence>
<reference evidence="3 4" key="1">
    <citation type="journal article" date="2018" name="Int. J. Syst. Evol. Microbiol.">
        <title>Uliginosibacterium sediminicola sp. nov., isolated from freshwater sediment.</title>
        <authorList>
            <person name="Hwang W.M."/>
            <person name="Kim S.M."/>
            <person name="Kang K."/>
            <person name="Ahn T.Y."/>
        </authorList>
    </citation>
    <scope>NUCLEOTIDE SEQUENCE [LARGE SCALE GENOMIC DNA]</scope>
    <source>
        <strain evidence="3 4">M1-21</strain>
    </source>
</reference>
<keyword evidence="4" id="KW-1185">Reference proteome</keyword>
<dbReference type="CDD" id="cd03789">
    <property type="entry name" value="GT9_LPS_heptosyltransferase"/>
    <property type="match status" value="1"/>
</dbReference>
<dbReference type="EC" id="2.4.-.-" evidence="3"/>
<accession>A0ABU9YYV3</accession>
<gene>
    <name evidence="3" type="ORF">ABDB84_10345</name>
</gene>
<dbReference type="PANTHER" id="PTHR30160:SF1">
    <property type="entry name" value="LIPOPOLYSACCHARIDE 1,2-N-ACETYLGLUCOSAMINETRANSFERASE-RELATED"/>
    <property type="match status" value="1"/>
</dbReference>
<evidence type="ECO:0000313" key="3">
    <source>
        <dbReference type="EMBL" id="MEN3068881.1"/>
    </source>
</evidence>
<proteinExistence type="predicted"/>
<keyword evidence="1 3" id="KW-0328">Glycosyltransferase</keyword>
<dbReference type="InterPro" id="IPR051199">
    <property type="entry name" value="LPS_LOS_Heptosyltrfase"/>
</dbReference>
<dbReference type="PANTHER" id="PTHR30160">
    <property type="entry name" value="TETRAACYLDISACCHARIDE 4'-KINASE-RELATED"/>
    <property type="match status" value="1"/>
</dbReference>
<name>A0ABU9YYV3_9RHOO</name>
<dbReference type="Gene3D" id="3.40.50.2000">
    <property type="entry name" value="Glycogen Phosphorylase B"/>
    <property type="match status" value="2"/>
</dbReference>
<dbReference type="Pfam" id="PF01075">
    <property type="entry name" value="Glyco_transf_9"/>
    <property type="match status" value="1"/>
</dbReference>
<dbReference type="GO" id="GO:0016757">
    <property type="term" value="F:glycosyltransferase activity"/>
    <property type="evidence" value="ECO:0007669"/>
    <property type="project" value="UniProtKB-KW"/>
</dbReference>
<dbReference type="Proteomes" id="UP001410394">
    <property type="component" value="Unassembled WGS sequence"/>
</dbReference>
<dbReference type="SUPFAM" id="SSF53756">
    <property type="entry name" value="UDP-Glycosyltransferase/glycogen phosphorylase"/>
    <property type="match status" value="1"/>
</dbReference>
<dbReference type="RefSeq" id="WP_345919649.1">
    <property type="nucleotide sequence ID" value="NZ_JBDIVE010000004.1"/>
</dbReference>
<dbReference type="EMBL" id="JBDIVE010000004">
    <property type="protein sequence ID" value="MEN3068881.1"/>
    <property type="molecule type" value="Genomic_DNA"/>
</dbReference>
<comment type="caution">
    <text evidence="3">The sequence shown here is derived from an EMBL/GenBank/DDBJ whole genome shotgun (WGS) entry which is preliminary data.</text>
</comment>
<dbReference type="InterPro" id="IPR002201">
    <property type="entry name" value="Glyco_trans_9"/>
</dbReference>
<evidence type="ECO:0000313" key="4">
    <source>
        <dbReference type="Proteomes" id="UP001410394"/>
    </source>
</evidence>
<evidence type="ECO:0000256" key="1">
    <source>
        <dbReference type="ARBA" id="ARBA00022676"/>
    </source>
</evidence>
<sequence length="372" mass="40019">MSRLPSRLLQLPMLALGSITRLLGPRGYPPNPRRILLAHHLLLGDTLMLAALLAKLRQQHPQAEIVMSCPTAIVPLFAAQPWGVRALPYDPRKAATLKALWRERSFDLALVAGDSRFSALARALGARHIVALAGDTPNYKNWFVDEQRAWPEQPTPLPEIFASLARGADAAGYTPADWPLAESKSFSLPAKPYAVLHLGASSALKQWPAERWTALAAALSAQGITPVWSAGKHETALVVAVDPQARYTSYAGMLDLLQLAQLLAGARLLVSPDTGVAHLGRITATPSVILFGPGSAMLCADSAFFSASPVRALSAAIACRDQKILFRRQISWVERCGRSRGDGATQCARARCMEALSLQSVLDACQSLLKAS</sequence>